<keyword evidence="6" id="KW-0067">ATP-binding</keyword>
<proteinExistence type="predicted"/>
<dbReference type="GO" id="GO:0004674">
    <property type="term" value="F:protein serine/threonine kinase activity"/>
    <property type="evidence" value="ECO:0007669"/>
    <property type="project" value="UniProtKB-EC"/>
</dbReference>
<feature type="region of interest" description="Disordered" evidence="7">
    <location>
        <begin position="313"/>
        <end position="348"/>
    </location>
</feature>
<dbReference type="CDD" id="cd14014">
    <property type="entry name" value="STKc_PknB_like"/>
    <property type="match status" value="1"/>
</dbReference>
<dbReference type="SMART" id="SM00220">
    <property type="entry name" value="S_TKc"/>
    <property type="match status" value="1"/>
</dbReference>
<dbReference type="InterPro" id="IPR008271">
    <property type="entry name" value="Ser/Thr_kinase_AS"/>
</dbReference>
<reference evidence="10 11" key="1">
    <citation type="submission" date="2024-06" db="EMBL/GenBank/DDBJ databases">
        <title>The Natural Products Discovery Center: Release of the First 8490 Sequenced Strains for Exploring Actinobacteria Biosynthetic Diversity.</title>
        <authorList>
            <person name="Kalkreuter E."/>
            <person name="Kautsar S.A."/>
            <person name="Yang D."/>
            <person name="Bader C.D."/>
            <person name="Teijaro C.N."/>
            <person name="Fluegel L."/>
            <person name="Davis C.M."/>
            <person name="Simpson J.R."/>
            <person name="Lauterbach L."/>
            <person name="Steele A.D."/>
            <person name="Gui C."/>
            <person name="Meng S."/>
            <person name="Li G."/>
            <person name="Viehrig K."/>
            <person name="Ye F."/>
            <person name="Su P."/>
            <person name="Kiefer A.F."/>
            <person name="Nichols A."/>
            <person name="Cepeda A.J."/>
            <person name="Yan W."/>
            <person name="Fan B."/>
            <person name="Jiang Y."/>
            <person name="Adhikari A."/>
            <person name="Zheng C.-J."/>
            <person name="Schuster L."/>
            <person name="Cowan T.M."/>
            <person name="Smanski M.J."/>
            <person name="Chevrette M.G."/>
            <person name="De Carvalho L.P.S."/>
            <person name="Shen B."/>
        </authorList>
    </citation>
    <scope>NUCLEOTIDE SEQUENCE [LARGE SCALE GENOMIC DNA]</scope>
    <source>
        <strain evidence="10 11">NPDC050671</strain>
    </source>
</reference>
<feature type="transmembrane region" description="Helical" evidence="8">
    <location>
        <begin position="350"/>
        <end position="371"/>
    </location>
</feature>
<dbReference type="Proteomes" id="UP001551658">
    <property type="component" value="Unassembled WGS sequence"/>
</dbReference>
<comment type="caution">
    <text evidence="10">The sequence shown here is derived from an EMBL/GenBank/DDBJ whole genome shotgun (WGS) entry which is preliminary data.</text>
</comment>
<keyword evidence="8" id="KW-0812">Transmembrane</keyword>
<evidence type="ECO:0000256" key="6">
    <source>
        <dbReference type="ARBA" id="ARBA00022840"/>
    </source>
</evidence>
<dbReference type="EMBL" id="JBFAIH010000007">
    <property type="protein sequence ID" value="MEV0363825.1"/>
    <property type="molecule type" value="Genomic_DNA"/>
</dbReference>
<evidence type="ECO:0000259" key="9">
    <source>
        <dbReference type="PROSITE" id="PS50011"/>
    </source>
</evidence>
<dbReference type="Gene3D" id="3.40.50.1980">
    <property type="entry name" value="Nitrogenase molybdenum iron protein domain"/>
    <property type="match status" value="1"/>
</dbReference>
<keyword evidence="8" id="KW-1133">Transmembrane helix</keyword>
<dbReference type="Gene3D" id="3.30.200.20">
    <property type="entry name" value="Phosphorylase Kinase, domain 1"/>
    <property type="match status" value="1"/>
</dbReference>
<keyword evidence="4" id="KW-0547">Nucleotide-binding</keyword>
<evidence type="ECO:0000256" key="8">
    <source>
        <dbReference type="SAM" id="Phobius"/>
    </source>
</evidence>
<dbReference type="InterPro" id="IPR011009">
    <property type="entry name" value="Kinase-like_dom_sf"/>
</dbReference>
<accession>A0ABV3F8D2</accession>
<dbReference type="RefSeq" id="WP_357978536.1">
    <property type="nucleotide sequence ID" value="NZ_JBFAIH010000007.1"/>
</dbReference>
<evidence type="ECO:0000256" key="2">
    <source>
        <dbReference type="ARBA" id="ARBA00022527"/>
    </source>
</evidence>
<organism evidence="10 11">
    <name type="scientific">Nocardia fusca</name>
    <dbReference type="NCBI Taxonomy" id="941183"/>
    <lineage>
        <taxon>Bacteria</taxon>
        <taxon>Bacillati</taxon>
        <taxon>Actinomycetota</taxon>
        <taxon>Actinomycetes</taxon>
        <taxon>Mycobacteriales</taxon>
        <taxon>Nocardiaceae</taxon>
        <taxon>Nocardia</taxon>
    </lineage>
</organism>
<dbReference type="Gene3D" id="1.10.510.10">
    <property type="entry name" value="Transferase(Phosphotransferase) domain 1"/>
    <property type="match status" value="1"/>
</dbReference>
<dbReference type="PANTHER" id="PTHR43289">
    <property type="entry name" value="MITOGEN-ACTIVATED PROTEIN KINASE KINASE KINASE 20-RELATED"/>
    <property type="match status" value="1"/>
</dbReference>
<evidence type="ECO:0000256" key="7">
    <source>
        <dbReference type="SAM" id="MobiDB-lite"/>
    </source>
</evidence>
<evidence type="ECO:0000256" key="5">
    <source>
        <dbReference type="ARBA" id="ARBA00022777"/>
    </source>
</evidence>
<evidence type="ECO:0000313" key="10">
    <source>
        <dbReference type="EMBL" id="MEV0363825.1"/>
    </source>
</evidence>
<feature type="domain" description="Protein kinase" evidence="9">
    <location>
        <begin position="12"/>
        <end position="295"/>
    </location>
</feature>
<evidence type="ECO:0000256" key="4">
    <source>
        <dbReference type="ARBA" id="ARBA00022741"/>
    </source>
</evidence>
<dbReference type="EC" id="2.7.11.1" evidence="1"/>
<dbReference type="PROSITE" id="PS50011">
    <property type="entry name" value="PROTEIN_KINASE_DOM"/>
    <property type="match status" value="1"/>
</dbReference>
<dbReference type="Pfam" id="PF00069">
    <property type="entry name" value="Pkinase"/>
    <property type="match status" value="1"/>
</dbReference>
<sequence>MALPPGAVVGGYRIVGVLGSGGMGSVYLGQHPTLPRRDAIKILSEDLSGDPEFRARFEREGSLAAGLDHPNIVTVYNRGEEDGRLWIAMKYVPGTDASEEAGKGPGVMTPPRALHIISEVAKGLDYAHRRRLLHRDIKPANFLLSDSPDDDHERVLLTDFGVAKSAEDGQDLTATGKFMATVAYASPEQLLGRQLDHRSDIYSLGCSFFRLLTGQNPYPSTVPAVVMMGHVNEPPPRISAVRGDLPPALDQVFARVLAKNPQDRYPTCREFVADAEAAMRGPDSYRAPGPGHEFASPGGPHSGPLYTGGYVSATNTPPRPGQEEITTQPRTGYAATGARPHTGKRGRRRVTLSAAVAVVAILAIVAGVYAFSSGGSGSSAGPDLAAVRSDHPEFAGKTVAAFNYGNSMFSAVLDGSPQADFLRDIGFRYSDEYIPLRNETSPRELAPTSFSLPKTLDVIVVTRSDSVAGNGGLGGLPNQFLNSSAKIVVVDDINTVQAFQVWTGQSAATLVDKLVPSIAAVVD</sequence>
<evidence type="ECO:0000256" key="3">
    <source>
        <dbReference type="ARBA" id="ARBA00022679"/>
    </source>
</evidence>
<protein>
    <recommendedName>
        <fullName evidence="1">non-specific serine/threonine protein kinase</fullName>
        <ecNumber evidence="1">2.7.11.1</ecNumber>
    </recommendedName>
</protein>
<gene>
    <name evidence="10" type="ORF">AB0H72_14090</name>
</gene>
<evidence type="ECO:0000256" key="1">
    <source>
        <dbReference type="ARBA" id="ARBA00012513"/>
    </source>
</evidence>
<dbReference type="InterPro" id="IPR000719">
    <property type="entry name" value="Prot_kinase_dom"/>
</dbReference>
<dbReference type="SUPFAM" id="SSF56112">
    <property type="entry name" value="Protein kinase-like (PK-like)"/>
    <property type="match status" value="1"/>
</dbReference>
<name>A0ABV3F8D2_9NOCA</name>
<keyword evidence="11" id="KW-1185">Reference proteome</keyword>
<keyword evidence="8" id="KW-0472">Membrane</keyword>
<dbReference type="PROSITE" id="PS00108">
    <property type="entry name" value="PROTEIN_KINASE_ST"/>
    <property type="match status" value="1"/>
</dbReference>
<evidence type="ECO:0000313" key="11">
    <source>
        <dbReference type="Proteomes" id="UP001551658"/>
    </source>
</evidence>
<keyword evidence="5 10" id="KW-0418">Kinase</keyword>
<dbReference type="PANTHER" id="PTHR43289:SF6">
    <property type="entry name" value="SERINE_THREONINE-PROTEIN KINASE NEKL-3"/>
    <property type="match status" value="1"/>
</dbReference>
<keyword evidence="2" id="KW-0723">Serine/threonine-protein kinase</keyword>
<keyword evidence="3 10" id="KW-0808">Transferase</keyword>